<dbReference type="AlphaFoldDB" id="A0A6L7J0I6"/>
<evidence type="ECO:0000313" key="1">
    <source>
        <dbReference type="EMBL" id="QOS68821.1"/>
    </source>
</evidence>
<dbReference type="EMBL" id="CP063310">
    <property type="protein sequence ID" value="QOS68821.1"/>
    <property type="molecule type" value="Genomic_DNA"/>
</dbReference>
<proteinExistence type="predicted"/>
<sequence>MTTDVIEHNPMLKKPLLAILAISAQLPDESRDAVEARALETWDDAYQQSPAVCVDVLVRTGALTERLLVDGEPYDGTLDDLQADEAVPEDAHAETRIALTDAGRALLDAYAPEATLRALIQSKPAYHDVFAAVLDACSADEGASRAQLEDIINTFPQLQPDPATQRTRVYPQYFIDALETAGGIAWNGSWHTTDTGKAQRAA</sequence>
<accession>A0A6L7J0I6</accession>
<organism evidence="1 2">
    <name type="scientific">Eggerthella guodeyinii</name>
    <dbReference type="NCBI Taxonomy" id="2690837"/>
    <lineage>
        <taxon>Bacteria</taxon>
        <taxon>Bacillati</taxon>
        <taxon>Actinomycetota</taxon>
        <taxon>Coriobacteriia</taxon>
        <taxon>Eggerthellales</taxon>
        <taxon>Eggerthellaceae</taxon>
        <taxon>Eggerthella</taxon>
    </lineage>
</organism>
<name>A0A6L7J0I6_9ACTN</name>
<protein>
    <submittedName>
        <fullName evidence="1">Uncharacterized protein</fullName>
    </submittedName>
</protein>
<gene>
    <name evidence="1" type="ORF">GS424_002830</name>
</gene>
<evidence type="ECO:0000313" key="2">
    <source>
        <dbReference type="Proteomes" id="UP000478463"/>
    </source>
</evidence>
<dbReference type="KEGG" id="egd:GS424_002830"/>
<dbReference type="RefSeq" id="WP_160943572.1">
    <property type="nucleotide sequence ID" value="NZ_CP063310.1"/>
</dbReference>
<reference evidence="1 2" key="1">
    <citation type="submission" date="2020-10" db="EMBL/GenBank/DDBJ databases">
        <title>Eggerthella sp. nov., isolated from human feces.</title>
        <authorList>
            <person name="Yajun G."/>
        </authorList>
    </citation>
    <scope>NUCLEOTIDE SEQUENCE [LARGE SCALE GENOMIC DNA]</scope>
    <source>
        <strain evidence="1 2">HF-1101</strain>
    </source>
</reference>
<dbReference type="Proteomes" id="UP000478463">
    <property type="component" value="Chromosome"/>
</dbReference>